<name>A0AAN6PRQ2_9PEZI</name>
<organism evidence="2 3">
    <name type="scientific">Parathielavia hyrcaniae</name>
    <dbReference type="NCBI Taxonomy" id="113614"/>
    <lineage>
        <taxon>Eukaryota</taxon>
        <taxon>Fungi</taxon>
        <taxon>Dikarya</taxon>
        <taxon>Ascomycota</taxon>
        <taxon>Pezizomycotina</taxon>
        <taxon>Sordariomycetes</taxon>
        <taxon>Sordariomycetidae</taxon>
        <taxon>Sordariales</taxon>
        <taxon>Chaetomiaceae</taxon>
        <taxon>Parathielavia</taxon>
    </lineage>
</organism>
<evidence type="ECO:0000256" key="1">
    <source>
        <dbReference type="SAM" id="MobiDB-lite"/>
    </source>
</evidence>
<feature type="region of interest" description="Disordered" evidence="1">
    <location>
        <begin position="330"/>
        <end position="391"/>
    </location>
</feature>
<evidence type="ECO:0000313" key="3">
    <source>
        <dbReference type="Proteomes" id="UP001305647"/>
    </source>
</evidence>
<dbReference type="Proteomes" id="UP001305647">
    <property type="component" value="Unassembled WGS sequence"/>
</dbReference>
<dbReference type="AlphaFoldDB" id="A0AAN6PRQ2"/>
<dbReference type="PANTHER" id="PTHR40788">
    <property type="entry name" value="CLR5 DOMAIN-CONTAINING PROTEIN-RELATED"/>
    <property type="match status" value="1"/>
</dbReference>
<comment type="caution">
    <text evidence="2">The sequence shown here is derived from an EMBL/GenBank/DDBJ whole genome shotgun (WGS) entry which is preliminary data.</text>
</comment>
<proteinExistence type="predicted"/>
<sequence>MKPVSVSGEAGAPELAETHEDELAEVRRKARQWSATVVDHWQILHDVPLPDNILWAYAVSQLVALTLFQLESFSSLRRLDEEVMLLETRHTTISPDEHLPEELFNALLRLDHGFTYAITMWRSLFIHHATASPPLRHLFADRTPAHKGYPQRTIHPIPGAAKTKAETSTARIFDMFADDRVEGERTVIFMEVFDDLSVVAQCAHQIALYHPCTRTFPELLEPGTRTHLEVKKASACTFQWPTFVSHVHAHTYETSPEFAEPFTQKFPYPFQKHRTRENVEAVRRAERKLDAFWDSIDQVIHRQRRVGGKNLDSTATIRLLLHKRLLQRTPEWVEPTSSGGGPDPSDPDQGDHATKTRGTGSKPIPDKNPSPPKPATTTTTPSATPTQALPTIAVDKRALKVFRVLFHNPDITSTPGEVSWTDFLHAMSSMGFVVQKLYGSVGPFQPTRADTVASMMVVDDSDRMMEPIQFHEPHPKGKMLYWVARRHGRRLQRAYGWSGGLFVIGGSEWLCT</sequence>
<reference evidence="2" key="1">
    <citation type="journal article" date="2023" name="Mol. Phylogenet. Evol.">
        <title>Genome-scale phylogeny and comparative genomics of the fungal order Sordariales.</title>
        <authorList>
            <person name="Hensen N."/>
            <person name="Bonometti L."/>
            <person name="Westerberg I."/>
            <person name="Brannstrom I.O."/>
            <person name="Guillou S."/>
            <person name="Cros-Aarteil S."/>
            <person name="Calhoun S."/>
            <person name="Haridas S."/>
            <person name="Kuo A."/>
            <person name="Mondo S."/>
            <person name="Pangilinan J."/>
            <person name="Riley R."/>
            <person name="LaButti K."/>
            <person name="Andreopoulos B."/>
            <person name="Lipzen A."/>
            <person name="Chen C."/>
            <person name="Yan M."/>
            <person name="Daum C."/>
            <person name="Ng V."/>
            <person name="Clum A."/>
            <person name="Steindorff A."/>
            <person name="Ohm R.A."/>
            <person name="Martin F."/>
            <person name="Silar P."/>
            <person name="Natvig D.O."/>
            <person name="Lalanne C."/>
            <person name="Gautier V."/>
            <person name="Ament-Velasquez S.L."/>
            <person name="Kruys A."/>
            <person name="Hutchinson M.I."/>
            <person name="Powell A.J."/>
            <person name="Barry K."/>
            <person name="Miller A.N."/>
            <person name="Grigoriev I.V."/>
            <person name="Debuchy R."/>
            <person name="Gladieux P."/>
            <person name="Hiltunen Thoren M."/>
            <person name="Johannesson H."/>
        </authorList>
    </citation>
    <scope>NUCLEOTIDE SEQUENCE</scope>
    <source>
        <strain evidence="2">CBS 757.83</strain>
    </source>
</reference>
<dbReference type="PANTHER" id="PTHR40788:SF2">
    <property type="entry name" value="CLR5 DOMAIN-CONTAINING PROTEIN"/>
    <property type="match status" value="1"/>
</dbReference>
<gene>
    <name evidence="2" type="ORF">N658DRAFT_527551</name>
</gene>
<reference evidence="2" key="2">
    <citation type="submission" date="2023-05" db="EMBL/GenBank/DDBJ databases">
        <authorList>
            <consortium name="Lawrence Berkeley National Laboratory"/>
            <person name="Steindorff A."/>
            <person name="Hensen N."/>
            <person name="Bonometti L."/>
            <person name="Westerberg I."/>
            <person name="Brannstrom I.O."/>
            <person name="Guillou S."/>
            <person name="Cros-Aarteil S."/>
            <person name="Calhoun S."/>
            <person name="Haridas S."/>
            <person name="Kuo A."/>
            <person name="Mondo S."/>
            <person name="Pangilinan J."/>
            <person name="Riley R."/>
            <person name="Labutti K."/>
            <person name="Andreopoulos B."/>
            <person name="Lipzen A."/>
            <person name="Chen C."/>
            <person name="Yanf M."/>
            <person name="Daum C."/>
            <person name="Ng V."/>
            <person name="Clum A."/>
            <person name="Ohm R."/>
            <person name="Martin F."/>
            <person name="Silar P."/>
            <person name="Natvig D."/>
            <person name="Lalanne C."/>
            <person name="Gautier V."/>
            <person name="Ament-Velasquez S.L."/>
            <person name="Kruys A."/>
            <person name="Hutchinson M.I."/>
            <person name="Powell A.J."/>
            <person name="Barry K."/>
            <person name="Miller A.N."/>
            <person name="Grigoriev I.V."/>
            <person name="Debuchy R."/>
            <person name="Gladieux P."/>
            <person name="Thoren M.H."/>
            <person name="Johannesson H."/>
        </authorList>
    </citation>
    <scope>NUCLEOTIDE SEQUENCE</scope>
    <source>
        <strain evidence="2">CBS 757.83</strain>
    </source>
</reference>
<protein>
    <submittedName>
        <fullName evidence="2">Uncharacterized protein</fullName>
    </submittedName>
</protein>
<dbReference type="EMBL" id="MU863699">
    <property type="protein sequence ID" value="KAK4096735.1"/>
    <property type="molecule type" value="Genomic_DNA"/>
</dbReference>
<accession>A0AAN6PRQ2</accession>
<keyword evidence="3" id="KW-1185">Reference proteome</keyword>
<evidence type="ECO:0000313" key="2">
    <source>
        <dbReference type="EMBL" id="KAK4096735.1"/>
    </source>
</evidence>
<feature type="compositionally biased region" description="Low complexity" evidence="1">
    <location>
        <begin position="375"/>
        <end position="391"/>
    </location>
</feature>